<accession>A0A940PDC2</accession>
<feature type="transmembrane region" description="Helical" evidence="10">
    <location>
        <begin position="801"/>
        <end position="820"/>
    </location>
</feature>
<dbReference type="InterPro" id="IPR023299">
    <property type="entry name" value="ATPase_P-typ_cyto_dom_N"/>
</dbReference>
<evidence type="ECO:0000313" key="13">
    <source>
        <dbReference type="Proteomes" id="UP000674938"/>
    </source>
</evidence>
<dbReference type="InterPro" id="IPR018303">
    <property type="entry name" value="ATPase_P-typ_P_site"/>
</dbReference>
<dbReference type="Pfam" id="PF13246">
    <property type="entry name" value="Cation_ATPase"/>
    <property type="match status" value="1"/>
</dbReference>
<sequence length="873" mass="95613">MKWYQVKVNEVYQKLNSSATGLTRSEREQRLIANGDNKLTGKQDIKEWQKIAKHFKDLLMVILMVAGVLKAITGDYAEMIIIFTVVVINALIGYWQEKKAEESLNGISQLLGAEATVLSEGQRLTITSEELVVGDLIVLKSGDIVPADVRLVECHQLVIEEAILTGESLPVEKSHQRLEKEATTGDQVNMAFSGTQIQSGTGIGIVVATGDGTEIGQINQALQAVPKQETPLLRKMNTLNKQIFKGLLFLSVFLIFFTTFRYGMELNLLVSAVIALIVAVVPEGLPAVLSMILSMGVNRMAKEQAIVKSMPAVETLGSMTVICSDKTGTLTQNEMSVVSVITATENLKVRDNRLQNHGRLLSIMENCQDTLDEGQDLESVNGNPTEMALLHFSKEYQVPHLPTLNKFPFDSKHKYMATVHQTAGEKLLFVKGAPDVLFRFATSEENAETGQAKPFRQAFWQESASELAKQGQRVLAFGYRKLTPDCGELTHESIEKELTIVGIAGIIDPPKASAIQAVSECLAAGIQVKMITGDHIDTASAIGQQIGLKHVKNGLEGYQIDAMSDDELQRQVRTHDIFARTTPAHKLRIVTALQANGEVVGMTGDGVNDAPALKKADIGVAMGIKGSEVSKQSADMVLADDNFATISKAVKEGRRVFDNLKKTINFFLPTAVAQGLVVIVALLTNHPLPLSPIQILWLNMVTTITLSYALGFEPAHKDTMNRSPRNPQENILSAYAVFRIFYVSLMITGLGFVLMYQFDSAAVQQTILLQSIAISQAFYMINCRELSDFSLNKGLLTNRSIWLSLGILGGLQMIVIYVPMAQQIIGTTALTMEQHGLVIAIGLIIFITVELEKATTKWLMGKISQLREASDIA</sequence>
<dbReference type="SFLD" id="SFLDF00027">
    <property type="entry name" value="p-type_atpase"/>
    <property type="match status" value="1"/>
</dbReference>
<dbReference type="NCBIfam" id="TIGR01494">
    <property type="entry name" value="ATPase_P-type"/>
    <property type="match status" value="3"/>
</dbReference>
<dbReference type="PANTHER" id="PTHR43294">
    <property type="entry name" value="SODIUM/POTASSIUM-TRANSPORTING ATPASE SUBUNIT ALPHA"/>
    <property type="match status" value="1"/>
</dbReference>
<comment type="subcellular location">
    <subcellularLocation>
        <location evidence="1">Cell membrane</location>
        <topology evidence="1">Multi-pass membrane protein</topology>
    </subcellularLocation>
</comment>
<dbReference type="GO" id="GO:1902600">
    <property type="term" value="P:proton transmembrane transport"/>
    <property type="evidence" value="ECO:0007669"/>
    <property type="project" value="TreeGrafter"/>
</dbReference>
<dbReference type="GO" id="GO:0005524">
    <property type="term" value="F:ATP binding"/>
    <property type="evidence" value="ECO:0007669"/>
    <property type="project" value="UniProtKB-KW"/>
</dbReference>
<dbReference type="FunFam" id="3.40.50.1000:FF:000028">
    <property type="entry name" value="Calcium-transporting P-type ATPase, putative"/>
    <property type="match status" value="1"/>
</dbReference>
<keyword evidence="9 10" id="KW-0472">Membrane</keyword>
<dbReference type="SUPFAM" id="SSF81653">
    <property type="entry name" value="Calcium ATPase, transduction domain A"/>
    <property type="match status" value="1"/>
</dbReference>
<dbReference type="Pfam" id="PF00122">
    <property type="entry name" value="E1-E2_ATPase"/>
    <property type="match status" value="1"/>
</dbReference>
<evidence type="ECO:0000256" key="10">
    <source>
        <dbReference type="SAM" id="Phobius"/>
    </source>
</evidence>
<dbReference type="InterPro" id="IPR001757">
    <property type="entry name" value="P_typ_ATPase"/>
</dbReference>
<dbReference type="InterPro" id="IPR023214">
    <property type="entry name" value="HAD_sf"/>
</dbReference>
<protein>
    <submittedName>
        <fullName evidence="12">HAD-IC family P-type ATPase</fullName>
    </submittedName>
</protein>
<dbReference type="InterPro" id="IPR008250">
    <property type="entry name" value="ATPase_P-typ_transduc_dom_A_sf"/>
</dbReference>
<comment type="similarity">
    <text evidence="2">Belongs to the cation transport ATPase (P-type) (TC 3.A.3) family. Type IIA subfamily.</text>
</comment>
<feature type="transmembrane region" description="Helical" evidence="10">
    <location>
        <begin position="832"/>
        <end position="851"/>
    </location>
</feature>
<keyword evidence="13" id="KW-1185">Reference proteome</keyword>
<dbReference type="SFLD" id="SFLDS00003">
    <property type="entry name" value="Haloacid_Dehalogenase"/>
    <property type="match status" value="1"/>
</dbReference>
<dbReference type="SUPFAM" id="SSF81660">
    <property type="entry name" value="Metal cation-transporting ATPase, ATP-binding domain N"/>
    <property type="match status" value="1"/>
</dbReference>
<dbReference type="SUPFAM" id="SSF81665">
    <property type="entry name" value="Calcium ATPase, transmembrane domain M"/>
    <property type="match status" value="1"/>
</dbReference>
<proteinExistence type="inferred from homology"/>
<dbReference type="GO" id="GO:0036376">
    <property type="term" value="P:sodium ion export across plasma membrane"/>
    <property type="evidence" value="ECO:0007669"/>
    <property type="project" value="TreeGrafter"/>
</dbReference>
<feature type="transmembrane region" description="Helical" evidence="10">
    <location>
        <begin position="79"/>
        <end position="95"/>
    </location>
</feature>
<dbReference type="Pfam" id="PF00689">
    <property type="entry name" value="Cation_ATPase_C"/>
    <property type="match status" value="1"/>
</dbReference>
<dbReference type="GO" id="GO:1990573">
    <property type="term" value="P:potassium ion import across plasma membrane"/>
    <property type="evidence" value="ECO:0007669"/>
    <property type="project" value="TreeGrafter"/>
</dbReference>
<dbReference type="PRINTS" id="PR00119">
    <property type="entry name" value="CATATPASE"/>
</dbReference>
<dbReference type="PRINTS" id="PR00120">
    <property type="entry name" value="HATPASE"/>
</dbReference>
<evidence type="ECO:0000259" key="11">
    <source>
        <dbReference type="SMART" id="SM00831"/>
    </source>
</evidence>
<dbReference type="PANTHER" id="PTHR43294:SF21">
    <property type="entry name" value="CATION TRANSPORTING ATPASE"/>
    <property type="match status" value="1"/>
</dbReference>
<dbReference type="InterPro" id="IPR023298">
    <property type="entry name" value="ATPase_P-typ_TM_dom_sf"/>
</dbReference>
<dbReference type="Pfam" id="PF00690">
    <property type="entry name" value="Cation_ATPase_N"/>
    <property type="match status" value="1"/>
</dbReference>
<dbReference type="GO" id="GO:0016887">
    <property type="term" value="F:ATP hydrolysis activity"/>
    <property type="evidence" value="ECO:0007669"/>
    <property type="project" value="InterPro"/>
</dbReference>
<evidence type="ECO:0000256" key="4">
    <source>
        <dbReference type="ARBA" id="ARBA00022692"/>
    </source>
</evidence>
<dbReference type="SMART" id="SM00831">
    <property type="entry name" value="Cation_ATPase_N"/>
    <property type="match status" value="1"/>
</dbReference>
<evidence type="ECO:0000313" key="12">
    <source>
        <dbReference type="EMBL" id="MBP1041868.1"/>
    </source>
</evidence>
<evidence type="ECO:0000256" key="1">
    <source>
        <dbReference type="ARBA" id="ARBA00004651"/>
    </source>
</evidence>
<feature type="transmembrane region" description="Helical" evidence="10">
    <location>
        <begin position="732"/>
        <end position="756"/>
    </location>
</feature>
<name>A0A940PDC2_9ENTE</name>
<dbReference type="GO" id="GO:0005886">
    <property type="term" value="C:plasma membrane"/>
    <property type="evidence" value="ECO:0007669"/>
    <property type="project" value="UniProtKB-SubCell"/>
</dbReference>
<feature type="transmembrane region" description="Helical" evidence="10">
    <location>
        <begin position="268"/>
        <end position="293"/>
    </location>
</feature>
<dbReference type="SUPFAM" id="SSF56784">
    <property type="entry name" value="HAD-like"/>
    <property type="match status" value="1"/>
</dbReference>
<dbReference type="InterPro" id="IPR006068">
    <property type="entry name" value="ATPase_P-typ_cation-transptr_C"/>
</dbReference>
<evidence type="ECO:0000256" key="6">
    <source>
        <dbReference type="ARBA" id="ARBA00022840"/>
    </source>
</evidence>
<gene>
    <name evidence="12" type="ORF">I6N95_12685</name>
</gene>
<dbReference type="Gene3D" id="3.40.1110.10">
    <property type="entry name" value="Calcium-transporting ATPase, cytoplasmic domain N"/>
    <property type="match status" value="1"/>
</dbReference>
<dbReference type="FunFam" id="3.40.50.1000:FF:000001">
    <property type="entry name" value="Phospholipid-transporting ATPase IC"/>
    <property type="match status" value="1"/>
</dbReference>
<dbReference type="Gene3D" id="1.20.1110.10">
    <property type="entry name" value="Calcium-transporting ATPase, transmembrane domain"/>
    <property type="match status" value="1"/>
</dbReference>
<dbReference type="Gene3D" id="3.40.50.1000">
    <property type="entry name" value="HAD superfamily/HAD-like"/>
    <property type="match status" value="1"/>
</dbReference>
<comment type="caution">
    <text evidence="12">The sequence shown here is derived from an EMBL/GenBank/DDBJ whole genome shotgun (WGS) entry which is preliminary data.</text>
</comment>
<dbReference type="GO" id="GO:0005391">
    <property type="term" value="F:P-type sodium:potassium-exchanging transporter activity"/>
    <property type="evidence" value="ECO:0007669"/>
    <property type="project" value="TreeGrafter"/>
</dbReference>
<keyword evidence="8 10" id="KW-1133">Transmembrane helix</keyword>
<evidence type="ECO:0000256" key="3">
    <source>
        <dbReference type="ARBA" id="ARBA00022475"/>
    </source>
</evidence>
<evidence type="ECO:0000256" key="8">
    <source>
        <dbReference type="ARBA" id="ARBA00022989"/>
    </source>
</evidence>
<dbReference type="InterPro" id="IPR050510">
    <property type="entry name" value="Cation_transp_ATPase_P-type"/>
</dbReference>
<reference evidence="12" key="1">
    <citation type="submission" date="2020-12" db="EMBL/GenBank/DDBJ databases">
        <title>Vagococcus allomyrinae sp. nov. and Enterococcus lavae sp. nov., isolated from the larvae of Allomyrina dichotoma.</title>
        <authorList>
            <person name="Lee S.D."/>
        </authorList>
    </citation>
    <scope>NUCLEOTIDE SEQUENCE</scope>
    <source>
        <strain evidence="12">BWB3-3</strain>
    </source>
</reference>
<keyword evidence="3" id="KW-1003">Cell membrane</keyword>
<feature type="transmembrane region" description="Helical" evidence="10">
    <location>
        <begin position="664"/>
        <end position="683"/>
    </location>
</feature>
<dbReference type="SFLD" id="SFLDG00002">
    <property type="entry name" value="C1.7:_P-type_atpase_like"/>
    <property type="match status" value="1"/>
</dbReference>
<feature type="domain" description="Cation-transporting P-type ATPase N-terminal" evidence="11">
    <location>
        <begin position="2"/>
        <end position="75"/>
    </location>
</feature>
<dbReference type="AlphaFoldDB" id="A0A940PDC2"/>
<dbReference type="PROSITE" id="PS00154">
    <property type="entry name" value="ATPASE_E1_E2"/>
    <property type="match status" value="1"/>
</dbReference>
<evidence type="ECO:0000256" key="9">
    <source>
        <dbReference type="ARBA" id="ARBA00023136"/>
    </source>
</evidence>
<dbReference type="GO" id="GO:0030007">
    <property type="term" value="P:intracellular potassium ion homeostasis"/>
    <property type="evidence" value="ECO:0007669"/>
    <property type="project" value="TreeGrafter"/>
</dbReference>
<evidence type="ECO:0000256" key="2">
    <source>
        <dbReference type="ARBA" id="ARBA00005675"/>
    </source>
</evidence>
<keyword evidence="5" id="KW-0547">Nucleotide-binding</keyword>
<dbReference type="InterPro" id="IPR036412">
    <property type="entry name" value="HAD-like_sf"/>
</dbReference>
<dbReference type="Proteomes" id="UP000674938">
    <property type="component" value="Unassembled WGS sequence"/>
</dbReference>
<evidence type="ECO:0000256" key="7">
    <source>
        <dbReference type="ARBA" id="ARBA00022967"/>
    </source>
</evidence>
<keyword evidence="7" id="KW-1278">Translocase</keyword>
<feature type="transmembrane region" description="Helical" evidence="10">
    <location>
        <begin position="55"/>
        <end position="73"/>
    </location>
</feature>
<dbReference type="GO" id="GO:0006883">
    <property type="term" value="P:intracellular sodium ion homeostasis"/>
    <property type="evidence" value="ECO:0007669"/>
    <property type="project" value="TreeGrafter"/>
</dbReference>
<dbReference type="InterPro" id="IPR044492">
    <property type="entry name" value="P_typ_ATPase_HD_dom"/>
</dbReference>
<feature type="transmembrane region" description="Helical" evidence="10">
    <location>
        <begin position="243"/>
        <end position="262"/>
    </location>
</feature>
<dbReference type="InterPro" id="IPR004014">
    <property type="entry name" value="ATPase_P-typ_cation-transptr_N"/>
</dbReference>
<feature type="transmembrane region" description="Helical" evidence="10">
    <location>
        <begin position="762"/>
        <end position="781"/>
    </location>
</feature>
<dbReference type="Gene3D" id="2.70.150.10">
    <property type="entry name" value="Calcium-transporting ATPase, cytoplasmic transduction domain A"/>
    <property type="match status" value="1"/>
</dbReference>
<dbReference type="InterPro" id="IPR059000">
    <property type="entry name" value="ATPase_P-type_domA"/>
</dbReference>
<feature type="transmembrane region" description="Helical" evidence="10">
    <location>
        <begin position="695"/>
        <end position="712"/>
    </location>
</feature>
<organism evidence="12 13">
    <name type="scientific">Vagococcus allomyrinae</name>
    <dbReference type="NCBI Taxonomy" id="2794353"/>
    <lineage>
        <taxon>Bacteria</taxon>
        <taxon>Bacillati</taxon>
        <taxon>Bacillota</taxon>
        <taxon>Bacilli</taxon>
        <taxon>Lactobacillales</taxon>
        <taxon>Enterococcaceae</taxon>
        <taxon>Vagococcus</taxon>
    </lineage>
</organism>
<keyword evidence="4 10" id="KW-0812">Transmembrane</keyword>
<dbReference type="RefSeq" id="WP_209528513.1">
    <property type="nucleotide sequence ID" value="NZ_JAEEGA010000008.1"/>
</dbReference>
<dbReference type="EMBL" id="JAEEGA010000008">
    <property type="protein sequence ID" value="MBP1041868.1"/>
    <property type="molecule type" value="Genomic_DNA"/>
</dbReference>
<keyword evidence="6" id="KW-0067">ATP-binding</keyword>
<evidence type="ECO:0000256" key="5">
    <source>
        <dbReference type="ARBA" id="ARBA00022741"/>
    </source>
</evidence>